<evidence type="ECO:0000256" key="1">
    <source>
        <dbReference type="ARBA" id="ARBA00008766"/>
    </source>
</evidence>
<evidence type="ECO:0000256" key="6">
    <source>
        <dbReference type="RuleBase" id="RU000590"/>
    </source>
</evidence>
<dbReference type="InterPro" id="IPR000587">
    <property type="entry name" value="Creatinase_N"/>
</dbReference>
<evidence type="ECO:0000259" key="9">
    <source>
        <dbReference type="Pfam" id="PF16188"/>
    </source>
</evidence>
<dbReference type="PANTHER" id="PTHR43763">
    <property type="entry name" value="XAA-PRO AMINOPEPTIDASE 1"/>
    <property type="match status" value="1"/>
</dbReference>
<dbReference type="InterPro" id="IPR029149">
    <property type="entry name" value="Creatin/AminoP/Spt16_N"/>
</dbReference>
<dbReference type="Gene3D" id="3.90.230.10">
    <property type="entry name" value="Creatinase/methionine aminopeptidase superfamily"/>
    <property type="match status" value="1"/>
</dbReference>
<keyword evidence="3 6" id="KW-0479">Metal-binding</keyword>
<dbReference type="InterPro" id="IPR050422">
    <property type="entry name" value="X-Pro_aminopeptidase_P"/>
</dbReference>
<dbReference type="CDD" id="cd01085">
    <property type="entry name" value="APP"/>
    <property type="match status" value="1"/>
</dbReference>
<dbReference type="EMBL" id="FWFX01000004">
    <property type="protein sequence ID" value="SLN35288.1"/>
    <property type="molecule type" value="Genomic_DNA"/>
</dbReference>
<keyword evidence="10" id="KW-0031">Aminopeptidase</keyword>
<evidence type="ECO:0000259" key="8">
    <source>
        <dbReference type="Pfam" id="PF01321"/>
    </source>
</evidence>
<accession>A0A1X6YYR9</accession>
<dbReference type="Pfam" id="PF01321">
    <property type="entry name" value="Creatinase_N"/>
    <property type="match status" value="1"/>
</dbReference>
<keyword evidence="4 10" id="KW-0378">Hydrolase</keyword>
<dbReference type="GO" id="GO:0006508">
    <property type="term" value="P:proteolysis"/>
    <property type="evidence" value="ECO:0007669"/>
    <property type="project" value="UniProtKB-KW"/>
</dbReference>
<proteinExistence type="inferred from homology"/>
<evidence type="ECO:0000313" key="11">
    <source>
        <dbReference type="Proteomes" id="UP000193061"/>
    </source>
</evidence>
<dbReference type="Pfam" id="PF00557">
    <property type="entry name" value="Peptidase_M24"/>
    <property type="match status" value="1"/>
</dbReference>
<dbReference type="SUPFAM" id="SSF53092">
    <property type="entry name" value="Creatinase/prolidase N-terminal domain"/>
    <property type="match status" value="1"/>
</dbReference>
<dbReference type="AlphaFoldDB" id="A0A1X6YYR9"/>
<sequence>MFQTFDDTASPEQGPPRLAELRTEMAKDGLSGFMIPRADAHQGEYVAACDERLAYLTGFTGSAGFCIALADIAGVFIDGRYTVQVKMQVDTDHFTPVDWPATLPAGWLRAQLPDGGTVGYDPLHYTPSQIKTIEKGLEGSAISLKAHENLIDRIWADQPAPPQGSVSVYPDELAGDPHTDKRARLADDLKTAGHESAVLSLPDSIAWLLNIRGRDIPRNPVAHAFAILHDTGHLTLFIDDEKLDDAVKAHLGANITIRPPHAFGPALRSLTGPVRVDDTSAPLWVVQQLEASDVPYVFAQDPCVLPKARKTSAEIQATRTAHLRDAVAMCQFLHWYDQQAPGTITEIDVVTKVESYRSASGKLLDISFDTIAGTGPHGAMSHYRVSHSSNRTLQDGELLVLDGGGQYLDGTTDITRTLPVGDIGDDEKQAYTRVLQGMIAISRLRWPAGLAGRDLDAIARYPLWLADQDYNHGTGHGVGVHLCVHEGPQRLSKISHVPFEPGMIVSNEPGYYREGAFGIRIENLVVVTPADTLPGGDQSNKLCFETLNFVPINTRLINVYMLSQPERDWLNTYHQTCRDKITPLLDKETARWLEQATQPV</sequence>
<protein>
    <submittedName>
        <fullName evidence="10">Aminopeptidase</fullName>
        <ecNumber evidence="10">3.4.11.-</ecNumber>
    </submittedName>
</protein>
<dbReference type="InterPro" id="IPR000994">
    <property type="entry name" value="Pept_M24"/>
</dbReference>
<dbReference type="RefSeq" id="WP_085805180.1">
    <property type="nucleotide sequence ID" value="NZ_FWFX01000004.1"/>
</dbReference>
<dbReference type="PROSITE" id="PS00491">
    <property type="entry name" value="PROLINE_PEPTIDASE"/>
    <property type="match status" value="1"/>
</dbReference>
<evidence type="ECO:0000256" key="4">
    <source>
        <dbReference type="ARBA" id="ARBA00022801"/>
    </source>
</evidence>
<dbReference type="FunFam" id="3.90.230.10:FF:000009">
    <property type="entry name" value="xaa-Pro aminopeptidase 2"/>
    <property type="match status" value="1"/>
</dbReference>
<dbReference type="SUPFAM" id="SSF55920">
    <property type="entry name" value="Creatinase/aminopeptidase"/>
    <property type="match status" value="1"/>
</dbReference>
<dbReference type="Gene3D" id="3.40.350.10">
    <property type="entry name" value="Creatinase/prolidase N-terminal domain"/>
    <property type="match status" value="2"/>
</dbReference>
<evidence type="ECO:0000313" key="10">
    <source>
        <dbReference type="EMBL" id="SLN35288.1"/>
    </source>
</evidence>
<dbReference type="InterPro" id="IPR001131">
    <property type="entry name" value="Peptidase_M24B_aminopep-P_CS"/>
</dbReference>
<dbReference type="GO" id="GO:0070006">
    <property type="term" value="F:metalloaminopeptidase activity"/>
    <property type="evidence" value="ECO:0007669"/>
    <property type="project" value="InterPro"/>
</dbReference>
<evidence type="ECO:0000256" key="2">
    <source>
        <dbReference type="ARBA" id="ARBA00022670"/>
    </source>
</evidence>
<dbReference type="InterPro" id="IPR032416">
    <property type="entry name" value="Peptidase_M24_C"/>
</dbReference>
<dbReference type="Proteomes" id="UP000193061">
    <property type="component" value="Unassembled WGS sequence"/>
</dbReference>
<keyword evidence="5" id="KW-0482">Metalloprotease</keyword>
<comment type="similarity">
    <text evidence="1 6">Belongs to the peptidase M24B family.</text>
</comment>
<keyword evidence="11" id="KW-1185">Reference proteome</keyword>
<dbReference type="GO" id="GO:0005737">
    <property type="term" value="C:cytoplasm"/>
    <property type="evidence" value="ECO:0007669"/>
    <property type="project" value="UniProtKB-ARBA"/>
</dbReference>
<name>A0A1X6YYR9_9RHOB</name>
<evidence type="ECO:0000259" key="7">
    <source>
        <dbReference type="Pfam" id="PF00557"/>
    </source>
</evidence>
<dbReference type="InterPro" id="IPR033740">
    <property type="entry name" value="Pept_M24B"/>
</dbReference>
<feature type="domain" description="Peptidase M24" evidence="7">
    <location>
        <begin position="318"/>
        <end position="528"/>
    </location>
</feature>
<dbReference type="EC" id="3.4.11.-" evidence="10"/>
<evidence type="ECO:0000256" key="5">
    <source>
        <dbReference type="ARBA" id="ARBA00023049"/>
    </source>
</evidence>
<dbReference type="InterPro" id="IPR036005">
    <property type="entry name" value="Creatinase/aminopeptidase-like"/>
</dbReference>
<dbReference type="Pfam" id="PF16189">
    <property type="entry name" value="Creatinase_N_2"/>
    <property type="match status" value="1"/>
</dbReference>
<gene>
    <name evidence="10" type="ORF">ROA7450_01636</name>
</gene>
<dbReference type="Pfam" id="PF16188">
    <property type="entry name" value="Peptidase_M24_C"/>
    <property type="match status" value="1"/>
</dbReference>
<dbReference type="PANTHER" id="PTHR43763:SF6">
    <property type="entry name" value="XAA-PRO AMINOPEPTIDASE 1"/>
    <property type="match status" value="1"/>
</dbReference>
<keyword evidence="2" id="KW-0645">Protease</keyword>
<organism evidence="10 11">
    <name type="scientific">Roseovarius albus</name>
    <dbReference type="NCBI Taxonomy" id="1247867"/>
    <lineage>
        <taxon>Bacteria</taxon>
        <taxon>Pseudomonadati</taxon>
        <taxon>Pseudomonadota</taxon>
        <taxon>Alphaproteobacteria</taxon>
        <taxon>Rhodobacterales</taxon>
        <taxon>Roseobacteraceae</taxon>
        <taxon>Roseovarius</taxon>
    </lineage>
</organism>
<feature type="domain" description="Creatinase N-terminal" evidence="8">
    <location>
        <begin position="17"/>
        <end position="153"/>
    </location>
</feature>
<dbReference type="GO" id="GO:0046872">
    <property type="term" value="F:metal ion binding"/>
    <property type="evidence" value="ECO:0007669"/>
    <property type="project" value="UniProtKB-KW"/>
</dbReference>
<feature type="domain" description="Peptidase M24 C-terminal" evidence="9">
    <location>
        <begin position="542"/>
        <end position="600"/>
    </location>
</feature>
<reference evidence="10 11" key="1">
    <citation type="submission" date="2017-03" db="EMBL/GenBank/DDBJ databases">
        <authorList>
            <person name="Afonso C.L."/>
            <person name="Miller P.J."/>
            <person name="Scott M.A."/>
            <person name="Spackman E."/>
            <person name="Goraichik I."/>
            <person name="Dimitrov K.M."/>
            <person name="Suarez D.L."/>
            <person name="Swayne D.E."/>
        </authorList>
    </citation>
    <scope>NUCLEOTIDE SEQUENCE [LARGE SCALE GENOMIC DNA]</scope>
    <source>
        <strain evidence="10 11">CECT 7450</strain>
    </source>
</reference>
<dbReference type="OrthoDB" id="9806388at2"/>
<evidence type="ECO:0000256" key="3">
    <source>
        <dbReference type="ARBA" id="ARBA00022723"/>
    </source>
</evidence>